<dbReference type="AlphaFoldDB" id="A0A1N6UKS0"/>
<feature type="transmembrane region" description="Helical" evidence="1">
    <location>
        <begin position="12"/>
        <end position="30"/>
    </location>
</feature>
<evidence type="ECO:0000313" key="2">
    <source>
        <dbReference type="EMBL" id="SIQ66132.1"/>
    </source>
</evidence>
<organism evidence="2 3">
    <name type="scientific">Micromonospora avicenniae</name>
    <dbReference type="NCBI Taxonomy" id="1198245"/>
    <lineage>
        <taxon>Bacteria</taxon>
        <taxon>Bacillati</taxon>
        <taxon>Actinomycetota</taxon>
        <taxon>Actinomycetes</taxon>
        <taxon>Micromonosporales</taxon>
        <taxon>Micromonosporaceae</taxon>
        <taxon>Micromonospora</taxon>
    </lineage>
</organism>
<dbReference type="OrthoDB" id="3537613at2"/>
<dbReference type="Proteomes" id="UP000186004">
    <property type="component" value="Unassembled WGS sequence"/>
</dbReference>
<dbReference type="STRING" id="1198245.SAMN05444858_103397"/>
<evidence type="ECO:0000256" key="1">
    <source>
        <dbReference type="SAM" id="Phobius"/>
    </source>
</evidence>
<dbReference type="RefSeq" id="WP_076469059.1">
    <property type="nucleotide sequence ID" value="NZ_FTNF01000003.1"/>
</dbReference>
<accession>A0A1N6UKS0</accession>
<evidence type="ECO:0000313" key="3">
    <source>
        <dbReference type="Proteomes" id="UP000186004"/>
    </source>
</evidence>
<keyword evidence="1" id="KW-1133">Transmembrane helix</keyword>
<keyword evidence="1" id="KW-0812">Transmembrane</keyword>
<keyword evidence="3" id="KW-1185">Reference proteome</keyword>
<sequence length="160" mass="16866">MGIFSKISDWRAKFFLWVGLPIIAVIGFVAGTGDLVPAWQAHGGGGDSGTFTAVHQECSRRSCTWYGDFTTDAGTTREDVILYDAPDALSEGETAPARDTGASDGVFSATGGSTWLLVTGLTLAGLVAAVAWVIVILRAVRRRREQKAADEAFLAATGLN</sequence>
<gene>
    <name evidence="2" type="ORF">SAMN05444858_103397</name>
</gene>
<reference evidence="2" key="1">
    <citation type="submission" date="2017-01" db="EMBL/GenBank/DDBJ databases">
        <authorList>
            <person name="Mah S.A."/>
            <person name="Swanson W.J."/>
            <person name="Moy G.W."/>
            <person name="Vacquier V.D."/>
        </authorList>
    </citation>
    <scope>NUCLEOTIDE SEQUENCE [LARGE SCALE GENOMIC DNA]</scope>
    <source>
        <strain evidence="2">DSM 45758</strain>
    </source>
</reference>
<proteinExistence type="predicted"/>
<keyword evidence="1" id="KW-0472">Membrane</keyword>
<dbReference type="EMBL" id="FTNF01000003">
    <property type="protein sequence ID" value="SIQ66132.1"/>
    <property type="molecule type" value="Genomic_DNA"/>
</dbReference>
<name>A0A1N6UKS0_9ACTN</name>
<protein>
    <submittedName>
        <fullName evidence="2">Uncharacterized protein</fullName>
    </submittedName>
</protein>
<feature type="transmembrane region" description="Helical" evidence="1">
    <location>
        <begin position="115"/>
        <end position="137"/>
    </location>
</feature>